<dbReference type="InterPro" id="IPR051842">
    <property type="entry name" value="uS12_prolyl_hydroxylase"/>
</dbReference>
<evidence type="ECO:0000256" key="2">
    <source>
        <dbReference type="ARBA" id="ARBA00022964"/>
    </source>
</evidence>
<dbReference type="Pfam" id="PF13661">
    <property type="entry name" value="2OG-FeII_Oxy_4"/>
    <property type="match status" value="1"/>
</dbReference>
<keyword evidence="2" id="KW-0223">Dioxygenase</keyword>
<dbReference type="InterPro" id="IPR039558">
    <property type="entry name" value="TPA1/OFD1_N"/>
</dbReference>
<organism evidence="5 6">
    <name type="scientific">Aurantiacibacter marinus</name>
    <dbReference type="NCBI Taxonomy" id="874156"/>
    <lineage>
        <taxon>Bacteria</taxon>
        <taxon>Pseudomonadati</taxon>
        <taxon>Pseudomonadota</taxon>
        <taxon>Alphaproteobacteria</taxon>
        <taxon>Sphingomonadales</taxon>
        <taxon>Erythrobacteraceae</taxon>
        <taxon>Aurantiacibacter</taxon>
    </lineage>
</organism>
<dbReference type="GO" id="GO:0006449">
    <property type="term" value="P:regulation of translational termination"/>
    <property type="evidence" value="ECO:0007669"/>
    <property type="project" value="TreeGrafter"/>
</dbReference>
<dbReference type="EMBL" id="LBHU01000002">
    <property type="protein sequence ID" value="KLI63692.1"/>
    <property type="molecule type" value="Genomic_DNA"/>
</dbReference>
<dbReference type="AlphaFoldDB" id="A0A0H0XP10"/>
<gene>
    <name evidence="5" type="ORF">AAV99_08135</name>
</gene>
<dbReference type="STRING" id="874156.GCA_001021555_01691"/>
<dbReference type="PANTHER" id="PTHR12117">
    <property type="entry name" value="HISTONE ACETYLTRANSFERASE COMPLEX"/>
    <property type="match status" value="1"/>
</dbReference>
<evidence type="ECO:0000313" key="5">
    <source>
        <dbReference type="EMBL" id="KLI63692.1"/>
    </source>
</evidence>
<evidence type="ECO:0000259" key="4">
    <source>
        <dbReference type="SMART" id="SM00702"/>
    </source>
</evidence>
<keyword evidence="3" id="KW-0560">Oxidoreductase</keyword>
<protein>
    <recommendedName>
        <fullName evidence="4">Prolyl 4-hydroxylase alpha subunit domain-containing protein</fullName>
    </recommendedName>
</protein>
<dbReference type="OrthoDB" id="9783171at2"/>
<accession>A0A0H0XP10</accession>
<dbReference type="GO" id="GO:0031543">
    <property type="term" value="F:peptidyl-proline dioxygenase activity"/>
    <property type="evidence" value="ECO:0007669"/>
    <property type="project" value="TreeGrafter"/>
</dbReference>
<dbReference type="GO" id="GO:0005737">
    <property type="term" value="C:cytoplasm"/>
    <property type="evidence" value="ECO:0007669"/>
    <property type="project" value="TreeGrafter"/>
</dbReference>
<dbReference type="RefSeq" id="WP_047093507.1">
    <property type="nucleotide sequence ID" value="NZ_LBHU01000002.1"/>
</dbReference>
<sequence length="245" mass="27642">MAKSLFELNPDLDRAALATEFAGANRLQIRNILTDETARELRTILHDHTDWGLGLQAGTHGKPQGFRAQDLRQKDIAMQAMELAKETDKAAAGRDYAYRSLRYSLVEALQGGWDPDGPHEILLEHLNAEPFLGLMRDITGIAELAKADAHASCFGAQHFLGRHVDSHVEEGWRIAYVLNLTIDDWYPDWGGYLVFFDDDDNIETGFKPRFNTLNLFRVPQAHAVTYVPPFAPKGRYAISGWLHDR</sequence>
<evidence type="ECO:0000256" key="1">
    <source>
        <dbReference type="ARBA" id="ARBA00001961"/>
    </source>
</evidence>
<feature type="domain" description="Prolyl 4-hydroxylase alpha subunit" evidence="4">
    <location>
        <begin position="63"/>
        <end position="243"/>
    </location>
</feature>
<proteinExistence type="predicted"/>
<reference evidence="5 6" key="1">
    <citation type="submission" date="2015-04" db="EMBL/GenBank/DDBJ databases">
        <title>The draft genome sequence of Erythrobacter marinus HWDM-33.</title>
        <authorList>
            <person name="Zhuang L."/>
            <person name="Liu Y."/>
            <person name="Shao Z."/>
        </authorList>
    </citation>
    <scope>NUCLEOTIDE SEQUENCE [LARGE SCALE GENOMIC DNA]</scope>
    <source>
        <strain evidence="5 6">HWDM-33</strain>
    </source>
</reference>
<dbReference type="PATRIC" id="fig|874156.12.peg.1674"/>
<dbReference type="Gene3D" id="2.60.120.620">
    <property type="entry name" value="q2cbj1_9rhob like domain"/>
    <property type="match status" value="1"/>
</dbReference>
<dbReference type="GO" id="GO:0031418">
    <property type="term" value="F:L-ascorbic acid binding"/>
    <property type="evidence" value="ECO:0007669"/>
    <property type="project" value="InterPro"/>
</dbReference>
<evidence type="ECO:0000313" key="6">
    <source>
        <dbReference type="Proteomes" id="UP000053455"/>
    </source>
</evidence>
<keyword evidence="6" id="KW-1185">Reference proteome</keyword>
<dbReference type="InterPro" id="IPR006620">
    <property type="entry name" value="Pro_4_hyd_alph"/>
</dbReference>
<dbReference type="GO" id="GO:0005506">
    <property type="term" value="F:iron ion binding"/>
    <property type="evidence" value="ECO:0007669"/>
    <property type="project" value="InterPro"/>
</dbReference>
<dbReference type="Proteomes" id="UP000053455">
    <property type="component" value="Unassembled WGS sequence"/>
</dbReference>
<evidence type="ECO:0000256" key="3">
    <source>
        <dbReference type="ARBA" id="ARBA00023002"/>
    </source>
</evidence>
<comment type="cofactor">
    <cofactor evidence="1">
        <name>L-ascorbate</name>
        <dbReference type="ChEBI" id="CHEBI:38290"/>
    </cofactor>
</comment>
<name>A0A0H0XP10_9SPHN</name>
<dbReference type="PANTHER" id="PTHR12117:SF0">
    <property type="entry name" value="PROLYL 3-HYDROXYLASE OGFOD1"/>
    <property type="match status" value="1"/>
</dbReference>
<dbReference type="SMART" id="SM00702">
    <property type="entry name" value="P4Hc"/>
    <property type="match status" value="1"/>
</dbReference>
<comment type="caution">
    <text evidence="5">The sequence shown here is derived from an EMBL/GenBank/DDBJ whole genome shotgun (WGS) entry which is preliminary data.</text>
</comment>